<evidence type="ECO:0000256" key="1">
    <source>
        <dbReference type="SAM" id="SignalP"/>
    </source>
</evidence>
<evidence type="ECO:0000313" key="4">
    <source>
        <dbReference type="Proteomes" id="UP000652176"/>
    </source>
</evidence>
<feature type="signal peptide" evidence="1">
    <location>
        <begin position="1"/>
        <end position="22"/>
    </location>
</feature>
<dbReference type="InterPro" id="IPR014004">
    <property type="entry name" value="Transpt-assoc_nodulatn_dom_bac"/>
</dbReference>
<dbReference type="SMART" id="SM00749">
    <property type="entry name" value="BON"/>
    <property type="match status" value="2"/>
</dbReference>
<dbReference type="PANTHER" id="PTHR34606">
    <property type="entry name" value="BON DOMAIN-CONTAINING PROTEIN"/>
    <property type="match status" value="1"/>
</dbReference>
<dbReference type="Gene3D" id="3.30.1340.30">
    <property type="match status" value="2"/>
</dbReference>
<reference evidence="3 4" key="1">
    <citation type="submission" date="2020-09" db="EMBL/GenBank/DDBJ databases">
        <title>Methylomonas albis sp. nov. and Methylomonas fluvii sp. nov.: Two cold-adapted methanotrophs from the River Elbe and an amended description of Methylovulum psychrotolerans strain Eb1.</title>
        <authorList>
            <person name="Bussmann I.K."/>
            <person name="Klings K.-W."/>
            <person name="Warnstedt J."/>
            <person name="Hoppert M."/>
            <person name="Saborowski A."/>
            <person name="Horn F."/>
            <person name="Liebner S."/>
        </authorList>
    </citation>
    <scope>NUCLEOTIDE SEQUENCE [LARGE SCALE GENOMIC DNA]</scope>
    <source>
        <strain evidence="3 4">EbA</strain>
    </source>
</reference>
<keyword evidence="4" id="KW-1185">Reference proteome</keyword>
<dbReference type="InterPro" id="IPR051686">
    <property type="entry name" value="Lipoprotein_DolP"/>
</dbReference>
<dbReference type="Proteomes" id="UP000652176">
    <property type="component" value="Unassembled WGS sequence"/>
</dbReference>
<feature type="domain" description="BON" evidence="2">
    <location>
        <begin position="115"/>
        <end position="183"/>
    </location>
</feature>
<dbReference type="RefSeq" id="WP_192374860.1">
    <property type="nucleotide sequence ID" value="NZ_CAJHIV010000001.1"/>
</dbReference>
<feature type="chain" id="PRO_5047445917" evidence="1">
    <location>
        <begin position="23"/>
        <end position="189"/>
    </location>
</feature>
<feature type="domain" description="BON" evidence="2">
    <location>
        <begin position="31"/>
        <end position="99"/>
    </location>
</feature>
<protein>
    <submittedName>
        <fullName evidence="3">BON domain-containing protein</fullName>
    </submittedName>
</protein>
<dbReference type="PANTHER" id="PTHR34606:SF15">
    <property type="entry name" value="BON DOMAIN-CONTAINING PROTEIN"/>
    <property type="match status" value="1"/>
</dbReference>
<gene>
    <name evidence="3" type="ORF">IE877_11540</name>
</gene>
<dbReference type="Pfam" id="PF04972">
    <property type="entry name" value="BON"/>
    <property type="match status" value="2"/>
</dbReference>
<evidence type="ECO:0000313" key="3">
    <source>
        <dbReference type="EMBL" id="MBD9356513.1"/>
    </source>
</evidence>
<comment type="caution">
    <text evidence="3">The sequence shown here is derived from an EMBL/GenBank/DDBJ whole genome shotgun (WGS) entry which is preliminary data.</text>
</comment>
<proteinExistence type="predicted"/>
<dbReference type="EMBL" id="JACXSS010000001">
    <property type="protein sequence ID" value="MBD9356513.1"/>
    <property type="molecule type" value="Genomic_DNA"/>
</dbReference>
<dbReference type="InterPro" id="IPR007055">
    <property type="entry name" value="BON_dom"/>
</dbReference>
<evidence type="ECO:0000259" key="2">
    <source>
        <dbReference type="PROSITE" id="PS50914"/>
    </source>
</evidence>
<name>A0ABR9D2M2_9GAMM</name>
<organism evidence="3 4">
    <name type="scientific">Methylomonas albis</name>
    <dbReference type="NCBI Taxonomy" id="1854563"/>
    <lineage>
        <taxon>Bacteria</taxon>
        <taxon>Pseudomonadati</taxon>
        <taxon>Pseudomonadota</taxon>
        <taxon>Gammaproteobacteria</taxon>
        <taxon>Methylococcales</taxon>
        <taxon>Methylococcaceae</taxon>
        <taxon>Methylomonas</taxon>
    </lineage>
</organism>
<dbReference type="PROSITE" id="PS50914">
    <property type="entry name" value="BON"/>
    <property type="match status" value="2"/>
</dbReference>
<accession>A0ABR9D2M2</accession>
<keyword evidence="1" id="KW-0732">Signal</keyword>
<sequence length="189" mass="20535">MKTKYLAIFALMLSLLGFTATANEKHNEQTSDAWLKAKIVTTYALSEHLNPFAIDVNVKRGAVTLTGTVESDIASDLAGEIAKGIDGVKQVDNQLRVSAAAQRHTEQASFMHFVDDANITAKVKSQLLLNPNAHGLNIHVKTKNGVVFLEGQLSSEIEADLVRQIVRNTKGVMDIEDNLTVAEKQPATP</sequence>